<feature type="compositionally biased region" description="Polar residues" evidence="1">
    <location>
        <begin position="162"/>
        <end position="175"/>
    </location>
</feature>
<evidence type="ECO:0000256" key="1">
    <source>
        <dbReference type="SAM" id="MobiDB-lite"/>
    </source>
</evidence>
<accession>A0A8D8TGC3</accession>
<dbReference type="AlphaFoldDB" id="A0A8D8TGC3"/>
<feature type="region of interest" description="Disordered" evidence="1">
    <location>
        <begin position="157"/>
        <end position="177"/>
    </location>
</feature>
<dbReference type="EMBL" id="HBUF01283919">
    <property type="protein sequence ID" value="CAG6687895.1"/>
    <property type="molecule type" value="Transcribed_RNA"/>
</dbReference>
<feature type="compositionally biased region" description="Basic and acidic residues" evidence="1">
    <location>
        <begin position="107"/>
        <end position="118"/>
    </location>
</feature>
<reference evidence="2" key="1">
    <citation type="submission" date="2021-05" db="EMBL/GenBank/DDBJ databases">
        <authorList>
            <person name="Alioto T."/>
            <person name="Alioto T."/>
            <person name="Gomez Garrido J."/>
        </authorList>
    </citation>
    <scope>NUCLEOTIDE SEQUENCE</scope>
</reference>
<dbReference type="InterPro" id="IPR016184">
    <property type="entry name" value="Capsid/spike_ssDNA_virus"/>
</dbReference>
<name>A0A8D8TGC3_9HEMI</name>
<organism evidence="2">
    <name type="scientific">Cacopsylla melanoneura</name>
    <dbReference type="NCBI Taxonomy" id="428564"/>
    <lineage>
        <taxon>Eukaryota</taxon>
        <taxon>Metazoa</taxon>
        <taxon>Ecdysozoa</taxon>
        <taxon>Arthropoda</taxon>
        <taxon>Hexapoda</taxon>
        <taxon>Insecta</taxon>
        <taxon>Pterygota</taxon>
        <taxon>Neoptera</taxon>
        <taxon>Paraneoptera</taxon>
        <taxon>Hemiptera</taxon>
        <taxon>Sternorrhyncha</taxon>
        <taxon>Psylloidea</taxon>
        <taxon>Psyllidae</taxon>
        <taxon>Psyllinae</taxon>
        <taxon>Cacopsylla</taxon>
    </lineage>
</organism>
<evidence type="ECO:0000313" key="2">
    <source>
        <dbReference type="EMBL" id="CAG6687895.1"/>
    </source>
</evidence>
<feature type="compositionally biased region" description="Low complexity" evidence="1">
    <location>
        <begin position="83"/>
        <end position="105"/>
    </location>
</feature>
<feature type="region of interest" description="Disordered" evidence="1">
    <location>
        <begin position="1"/>
        <end position="21"/>
    </location>
</feature>
<proteinExistence type="predicted"/>
<protein>
    <submittedName>
        <fullName evidence="2">Uncharacterized protein</fullName>
    </submittedName>
</protein>
<feature type="region of interest" description="Disordered" evidence="1">
    <location>
        <begin position="75"/>
        <end position="139"/>
    </location>
</feature>
<dbReference type="SUPFAM" id="SSF88645">
    <property type="entry name" value="ssDNA viruses"/>
    <property type="match status" value="1"/>
</dbReference>
<sequence length="281" mass="30672">MPSRRFPTPPAHKGTGVYSHEQKGLKLAYAHYVRRVGKRDAISKSRWILSPEGLHEREELRHQYYLAHGYPKTGHYSLRSAQRHPQASSSSSQQQPDRGQSDPGPLESDRVSEPELQPRAHSSPIPSPDASLPVDLNVSGASLPDESAALVNSPAMAHHSAMDTTNVADSSSTQRGVPGSVNAEGGPPFPLSDDSARGQLHFSKSRVMFSYAYKTDNLQGEGAIKNLQIHITPLSFIPVDFLPFYLSPGEYQSLPIGSRVDRVDCTVKIVGIRSAFNTGCH</sequence>